<proteinExistence type="predicted"/>
<dbReference type="GeneID" id="8680562"/>
<dbReference type="OrthoDB" id="73420at2157"/>
<dbReference type="RefSeq" id="WP_012899223.1">
    <property type="nucleotide sequence ID" value="NC_013665.1"/>
</dbReference>
<dbReference type="Proteomes" id="UP000001882">
    <property type="component" value="Chromosome"/>
</dbReference>
<sequence length="269" mass="30087">MSEIVFLGTAGGRMVVANQIRKSGGMWLDLDGNAILLDPGPGCLVRCVELGLKPSRLDCIVLSHRHIDHSNDVNIMTEAMSGGGFKPKGMLIAPWDCLEGNDPVVLKYVRKYIRNNVFALKEGAKYRLNGVSIEGALRLKHSDVESYAIKFRFENKTLGYIADTKYFDGIGEAMKDCDYLIINMVRITYDDRFQHLIPGDVEKVLKVAKPGMAILNHFGMQVVKAHPRDIAFRIEKTTGVKTIAAEDGMRLKLDRARAEEDSTLERFIK</sequence>
<evidence type="ECO:0000259" key="1">
    <source>
        <dbReference type="Pfam" id="PF12706"/>
    </source>
</evidence>
<feature type="domain" description="Metallo-beta-lactamase" evidence="1">
    <location>
        <begin position="35"/>
        <end position="218"/>
    </location>
</feature>
<dbReference type="PANTHER" id="PTHR46018">
    <property type="entry name" value="ZINC PHOSPHODIESTERASE ELAC PROTEIN 1"/>
    <property type="match status" value="1"/>
</dbReference>
<dbReference type="AlphaFoldDB" id="D1YVS1"/>
<dbReference type="InterPro" id="IPR036866">
    <property type="entry name" value="RibonucZ/Hydroxyglut_hydro"/>
</dbReference>
<dbReference type="Gene3D" id="3.60.15.10">
    <property type="entry name" value="Ribonuclease Z/Hydroxyacylglutathione hydrolase-like"/>
    <property type="match status" value="1"/>
</dbReference>
<keyword evidence="3" id="KW-1185">Reference proteome</keyword>
<dbReference type="PANTHER" id="PTHR46018:SF2">
    <property type="entry name" value="ZINC PHOSPHODIESTERASE ELAC PROTEIN 1"/>
    <property type="match status" value="1"/>
</dbReference>
<evidence type="ECO:0000313" key="2">
    <source>
        <dbReference type="EMBL" id="BAI60543.1"/>
    </source>
</evidence>
<reference evidence="3" key="3">
    <citation type="journal article" date="2011" name="PLoS ONE">
        <title>Genome sequence of a mesophilic hydrogenotrophic methanogen Methanocella paludicola, the first cultivated representative of the order Methanocellales.</title>
        <authorList>
            <person name="Sakai S."/>
            <person name="Takaki Y."/>
            <person name="Shimamura S."/>
            <person name="Sekine M."/>
            <person name="Tajima T."/>
            <person name="Kosugi H."/>
            <person name="Ichikawa N."/>
            <person name="Tasumi E."/>
            <person name="Hiraki A.T."/>
            <person name="Shimizu A."/>
            <person name="Kato Y."/>
            <person name="Nishiko R."/>
            <person name="Mori K."/>
            <person name="Fujita N."/>
            <person name="Imachi H."/>
            <person name="Takai K."/>
        </authorList>
    </citation>
    <scope>NUCLEOTIDE SEQUENCE [LARGE SCALE GENOMIC DNA]</scope>
    <source>
        <strain evidence="3">DSM 17711 / JCM 13418 / NBRC 101707 / SANAE</strain>
    </source>
</reference>
<accession>D1YVS1</accession>
<dbReference type="InterPro" id="IPR001279">
    <property type="entry name" value="Metallo-B-lactamas"/>
</dbReference>
<reference evidence="2 3" key="1">
    <citation type="journal article" date="2007" name="Appl. Environ. Microbiol.">
        <title>Isolation of key methanogens for global methane emission from rice paddy fields: a novel isolate affiliated with the clone cluster rice cluster I.</title>
        <authorList>
            <person name="Sakai S."/>
            <person name="Imachi H."/>
            <person name="Sekiguchi Y."/>
            <person name="Ohashi A."/>
            <person name="Harada H."/>
            <person name="Kamagata Y."/>
        </authorList>
    </citation>
    <scope>NUCLEOTIDE SEQUENCE [LARGE SCALE GENOMIC DNA]</scope>
    <source>
        <strain evidence="3">DSM 17711 / JCM 13418 / NBRC 101707 / SANAE</strain>
    </source>
</reference>
<dbReference type="eggNOG" id="arCOG00499">
    <property type="taxonomic scope" value="Archaea"/>
</dbReference>
<dbReference type="KEGG" id="mpd:MCP_0471"/>
<name>D1YVS1_METPS</name>
<dbReference type="CDD" id="cd07741">
    <property type="entry name" value="metallo-hydrolase-like_MBL-fold"/>
    <property type="match status" value="1"/>
</dbReference>
<dbReference type="SUPFAM" id="SSF56281">
    <property type="entry name" value="Metallo-hydrolase/oxidoreductase"/>
    <property type="match status" value="1"/>
</dbReference>
<reference evidence="2 3" key="2">
    <citation type="journal article" date="2008" name="Int. J. Syst. Evol. Microbiol.">
        <title>Methanocella paludicola gen. nov., sp. nov., a methane-producing archaeon, the first isolate of the lineage 'Rice Cluster I', and proposal of the new archaeal order Methanocellales ord. nov.</title>
        <authorList>
            <person name="Sakai S."/>
            <person name="Imachi H."/>
            <person name="Hanada S."/>
            <person name="Ohashi A."/>
            <person name="Harada H."/>
            <person name="Kamagata Y."/>
        </authorList>
    </citation>
    <scope>NUCLEOTIDE SEQUENCE [LARGE SCALE GENOMIC DNA]</scope>
    <source>
        <strain evidence="3">DSM 17711 / JCM 13418 / NBRC 101707 / SANAE</strain>
    </source>
</reference>
<dbReference type="Pfam" id="PF12706">
    <property type="entry name" value="Lactamase_B_2"/>
    <property type="match status" value="1"/>
</dbReference>
<gene>
    <name evidence="2" type="ordered locus">MCP_0471</name>
</gene>
<organism evidence="2 3">
    <name type="scientific">Methanocella paludicola (strain DSM 17711 / JCM 13418 / NBRC 101707 / SANAE)</name>
    <dbReference type="NCBI Taxonomy" id="304371"/>
    <lineage>
        <taxon>Archaea</taxon>
        <taxon>Methanobacteriati</taxon>
        <taxon>Methanobacteriota</taxon>
        <taxon>Stenosarchaea group</taxon>
        <taxon>Methanomicrobia</taxon>
        <taxon>Methanocellales</taxon>
        <taxon>Methanocellaceae</taxon>
        <taxon>Methanocella</taxon>
    </lineage>
</organism>
<dbReference type="GO" id="GO:0042781">
    <property type="term" value="F:3'-tRNA processing endoribonuclease activity"/>
    <property type="evidence" value="ECO:0007669"/>
    <property type="project" value="TreeGrafter"/>
</dbReference>
<protein>
    <recommendedName>
        <fullName evidence="1">Metallo-beta-lactamase domain-containing protein</fullName>
    </recommendedName>
</protein>
<dbReference type="STRING" id="304371.MCP_0471"/>
<dbReference type="EMBL" id="AP011532">
    <property type="protein sequence ID" value="BAI60543.1"/>
    <property type="molecule type" value="Genomic_DNA"/>
</dbReference>
<dbReference type="InParanoid" id="D1YVS1"/>
<evidence type="ECO:0000313" key="3">
    <source>
        <dbReference type="Proteomes" id="UP000001882"/>
    </source>
</evidence>